<dbReference type="Gene3D" id="3.40.50.720">
    <property type="entry name" value="NAD(P)-binding Rossmann-like Domain"/>
    <property type="match status" value="1"/>
</dbReference>
<feature type="domain" description="NAD(P)-binding" evidence="1">
    <location>
        <begin position="8"/>
        <end position="157"/>
    </location>
</feature>
<comment type="caution">
    <text evidence="2">The sequence shown here is derived from an EMBL/GenBank/DDBJ whole genome shotgun (WGS) entry which is preliminary data.</text>
</comment>
<dbReference type="PANTHER" id="PTHR47129:SF1">
    <property type="entry name" value="NMRA-LIKE DOMAIN-CONTAINING PROTEIN"/>
    <property type="match status" value="1"/>
</dbReference>
<dbReference type="RefSeq" id="WP_054654576.1">
    <property type="nucleotide sequence ID" value="NZ_BBFL01000004.1"/>
</dbReference>
<dbReference type="Proteomes" id="UP000198402">
    <property type="component" value="Unassembled WGS sequence"/>
</dbReference>
<dbReference type="STRING" id="1302250.GCA_001313225_01286"/>
<evidence type="ECO:0000313" key="3">
    <source>
        <dbReference type="Proteomes" id="UP000198402"/>
    </source>
</evidence>
<dbReference type="PANTHER" id="PTHR47129">
    <property type="entry name" value="QUINONE OXIDOREDUCTASE 2"/>
    <property type="match status" value="1"/>
</dbReference>
<reference evidence="2 3" key="1">
    <citation type="submission" date="2015-11" db="EMBL/GenBank/DDBJ databases">
        <title>Draft genome sequences of new species of the genus Lactobacillus isolated from orchardgrass silage.</title>
        <authorList>
            <person name="Tohno M."/>
            <person name="Tanizawa Y."/>
            <person name="Arita M."/>
        </authorList>
    </citation>
    <scope>NUCLEOTIDE SEQUENCE [LARGE SCALE GENOMIC DNA]</scope>
    <source>
        <strain evidence="2 3">IWT126</strain>
    </source>
</reference>
<dbReference type="InterPro" id="IPR052718">
    <property type="entry name" value="NmrA-type_oxidoreductase"/>
</dbReference>
<sequence>MTTYALTGATGHFGQIAIKVLAQLVPANQIVALARNTEKAKAIVPEGVQVRPGDYGDTDQLKQSLAGVDRLLLISSQPGGAITRLQQHKNVVDAAKAAGVDYIAYTSFPHADQATTPLAADHQATEDFIKATGINYSFLRNNWYLENEGATLKGAAEGKPFVYSAAGGKAGWALESEYAEAAADILAAKETKPVYEFAGQPRTYSDLAAATPGKFKVVSIDDDAYTKGLKDAGLDDATADLVTMFQTLIRDNQLAEKTTDLPEVLGRELTPLGEAIKKVIEA</sequence>
<evidence type="ECO:0000259" key="1">
    <source>
        <dbReference type="Pfam" id="PF13460"/>
    </source>
</evidence>
<dbReference type="OrthoDB" id="152510at2"/>
<dbReference type="SUPFAM" id="SSF51735">
    <property type="entry name" value="NAD(P)-binding Rossmann-fold domains"/>
    <property type="match status" value="1"/>
</dbReference>
<name>A0A1Z5IIF5_9LACO</name>
<dbReference type="AlphaFoldDB" id="A0A1Z5IIF5"/>
<dbReference type="InterPro" id="IPR036291">
    <property type="entry name" value="NAD(P)-bd_dom_sf"/>
</dbReference>
<dbReference type="EMBL" id="BCMG01000007">
    <property type="protein sequence ID" value="GAX01533.1"/>
    <property type="molecule type" value="Genomic_DNA"/>
</dbReference>
<keyword evidence="3" id="KW-1185">Reference proteome</keyword>
<dbReference type="InterPro" id="IPR016040">
    <property type="entry name" value="NAD(P)-bd_dom"/>
</dbReference>
<gene>
    <name evidence="2" type="ORF">IWT126_01574</name>
</gene>
<organism evidence="2 3">
    <name type="scientific">Secundilactobacillus silagei JCM 19001</name>
    <dbReference type="NCBI Taxonomy" id="1302250"/>
    <lineage>
        <taxon>Bacteria</taxon>
        <taxon>Bacillati</taxon>
        <taxon>Bacillota</taxon>
        <taxon>Bacilli</taxon>
        <taxon>Lactobacillales</taxon>
        <taxon>Lactobacillaceae</taxon>
        <taxon>Secundilactobacillus</taxon>
    </lineage>
</organism>
<dbReference type="Pfam" id="PF13460">
    <property type="entry name" value="NAD_binding_10"/>
    <property type="match status" value="1"/>
</dbReference>
<accession>A0A1Z5IIF5</accession>
<protein>
    <recommendedName>
        <fullName evidence="1">NAD(P)-binding domain-containing protein</fullName>
    </recommendedName>
</protein>
<proteinExistence type="predicted"/>
<dbReference type="Gene3D" id="3.90.25.10">
    <property type="entry name" value="UDP-galactose 4-epimerase, domain 1"/>
    <property type="match status" value="1"/>
</dbReference>
<evidence type="ECO:0000313" key="2">
    <source>
        <dbReference type="EMBL" id="GAX01533.1"/>
    </source>
</evidence>